<sequence>MGSTSILSDKDVNRSAVTYNAADNAMKPDVKSMDYHRQVLQSKMDEEKYGAAAPAIPVIPTATTWYTTAAIPAIASHCSQHPVHTLADLDDRRKQQYISPSDNIMSPCSAKLNALKGRQAGKAKPKSLFAQASAKKFVDGENVLGAKNAVASSPTKPDSN</sequence>
<name>A0AAI8VMF6_9PEZI</name>
<keyword evidence="2" id="KW-1185">Reference proteome</keyword>
<gene>
    <name evidence="1" type="ORF">KHLLAP_LOCUS7750</name>
</gene>
<protein>
    <submittedName>
        <fullName evidence="1">Uu.00g084680.m01.CDS01</fullName>
    </submittedName>
</protein>
<comment type="caution">
    <text evidence="1">The sequence shown here is derived from an EMBL/GenBank/DDBJ whole genome shotgun (WGS) entry which is preliminary data.</text>
</comment>
<dbReference type="InterPro" id="IPR007727">
    <property type="entry name" value="Spo12"/>
</dbReference>
<reference evidence="1" key="1">
    <citation type="submission" date="2023-10" db="EMBL/GenBank/DDBJ databases">
        <authorList>
            <person name="Hackl T."/>
        </authorList>
    </citation>
    <scope>NUCLEOTIDE SEQUENCE</scope>
</reference>
<proteinExistence type="predicted"/>
<dbReference type="EMBL" id="CAUWAG010000010">
    <property type="protein sequence ID" value="CAJ2507282.1"/>
    <property type="molecule type" value="Genomic_DNA"/>
</dbReference>
<dbReference type="AlphaFoldDB" id="A0AAI8VMF6"/>
<evidence type="ECO:0000313" key="1">
    <source>
        <dbReference type="EMBL" id="CAJ2507282.1"/>
    </source>
</evidence>
<evidence type="ECO:0000313" key="2">
    <source>
        <dbReference type="Proteomes" id="UP001295740"/>
    </source>
</evidence>
<dbReference type="Proteomes" id="UP001295740">
    <property type="component" value="Unassembled WGS sequence"/>
</dbReference>
<accession>A0AAI8VMF6</accession>
<organism evidence="1 2">
    <name type="scientific">Anthostomella pinea</name>
    <dbReference type="NCBI Taxonomy" id="933095"/>
    <lineage>
        <taxon>Eukaryota</taxon>
        <taxon>Fungi</taxon>
        <taxon>Dikarya</taxon>
        <taxon>Ascomycota</taxon>
        <taxon>Pezizomycotina</taxon>
        <taxon>Sordariomycetes</taxon>
        <taxon>Xylariomycetidae</taxon>
        <taxon>Xylariales</taxon>
        <taxon>Xylariaceae</taxon>
        <taxon>Anthostomella</taxon>
    </lineage>
</organism>
<dbReference type="Pfam" id="PF05032">
    <property type="entry name" value="Spo12"/>
    <property type="match status" value="1"/>
</dbReference>